<dbReference type="Pfam" id="PF13560">
    <property type="entry name" value="HTH_31"/>
    <property type="match status" value="1"/>
</dbReference>
<dbReference type="InterPro" id="IPR001387">
    <property type="entry name" value="Cro/C1-type_HTH"/>
</dbReference>
<dbReference type="Pfam" id="PF17765">
    <property type="entry name" value="MLTR_LBD"/>
    <property type="match status" value="1"/>
</dbReference>
<dbReference type="Gene3D" id="3.30.450.180">
    <property type="match status" value="1"/>
</dbReference>
<dbReference type="InterPro" id="IPR041413">
    <property type="entry name" value="MLTR_LBD"/>
</dbReference>
<dbReference type="PROSITE" id="PS50943">
    <property type="entry name" value="HTH_CROC1"/>
    <property type="match status" value="1"/>
</dbReference>
<dbReference type="Gene3D" id="1.10.260.40">
    <property type="entry name" value="lambda repressor-like DNA-binding domains"/>
    <property type="match status" value="1"/>
</dbReference>
<keyword evidence="4" id="KW-1185">Reference proteome</keyword>
<evidence type="ECO:0000259" key="2">
    <source>
        <dbReference type="PROSITE" id="PS50943"/>
    </source>
</evidence>
<protein>
    <submittedName>
        <fullName evidence="3">Helix-turn-helix transcriptional regulator</fullName>
    </submittedName>
</protein>
<sequence length="298" mass="33010">MAIPLPPLSPSLDSMDGADTSNALGQFLRRHRALTRPEEAGSQTPGRRQVPGLRRDEVARLAGLSAGYYTRLEQGRQRHPSRQTVATLAQALRLDEPAAAELYRLARPVVHRRRPARVERVAPEVLRLMHGWTDVPAYVLGWSQDVLARNPLADALHSRFAHDDNMLRMIFLDPAGREFFRDWSETACAAVAELRKIALMAPDERGLTELVGELSIKSPQFRRLWAEQKSGETVRRTVRLSHPEVDELHLSREVFLIASAPDQRLVTYQAEPGSPSADGLALLATLAASDLGECGPSA</sequence>
<feature type="region of interest" description="Disordered" evidence="1">
    <location>
        <begin position="33"/>
        <end position="53"/>
    </location>
</feature>
<proteinExistence type="predicted"/>
<accession>A0ABP7DNS3</accession>
<dbReference type="Proteomes" id="UP001500902">
    <property type="component" value="Unassembled WGS sequence"/>
</dbReference>
<evidence type="ECO:0000256" key="1">
    <source>
        <dbReference type="SAM" id="MobiDB-lite"/>
    </source>
</evidence>
<organism evidence="3 4">
    <name type="scientific">Nonomuraea antimicrobica</name>
    <dbReference type="NCBI Taxonomy" id="561173"/>
    <lineage>
        <taxon>Bacteria</taxon>
        <taxon>Bacillati</taxon>
        <taxon>Actinomycetota</taxon>
        <taxon>Actinomycetes</taxon>
        <taxon>Streptosporangiales</taxon>
        <taxon>Streptosporangiaceae</taxon>
        <taxon>Nonomuraea</taxon>
    </lineage>
</organism>
<dbReference type="PANTHER" id="PTHR35010">
    <property type="entry name" value="BLL4672 PROTEIN-RELATED"/>
    <property type="match status" value="1"/>
</dbReference>
<evidence type="ECO:0000313" key="4">
    <source>
        <dbReference type="Proteomes" id="UP001500902"/>
    </source>
</evidence>
<dbReference type="CDD" id="cd00093">
    <property type="entry name" value="HTH_XRE"/>
    <property type="match status" value="1"/>
</dbReference>
<reference evidence="4" key="1">
    <citation type="journal article" date="2019" name="Int. J. Syst. Evol. Microbiol.">
        <title>The Global Catalogue of Microorganisms (GCM) 10K type strain sequencing project: providing services to taxonomists for standard genome sequencing and annotation.</title>
        <authorList>
            <consortium name="The Broad Institute Genomics Platform"/>
            <consortium name="The Broad Institute Genome Sequencing Center for Infectious Disease"/>
            <person name="Wu L."/>
            <person name="Ma J."/>
        </authorList>
    </citation>
    <scope>NUCLEOTIDE SEQUENCE [LARGE SCALE GENOMIC DNA]</scope>
    <source>
        <strain evidence="4">JCM 16904</strain>
    </source>
</reference>
<comment type="caution">
    <text evidence="3">The sequence shown here is derived from an EMBL/GenBank/DDBJ whole genome shotgun (WGS) entry which is preliminary data.</text>
</comment>
<dbReference type="InterPro" id="IPR010982">
    <property type="entry name" value="Lambda_DNA-bd_dom_sf"/>
</dbReference>
<gene>
    <name evidence="3" type="ORF">GCM10022224_087190</name>
</gene>
<name>A0ABP7DNS3_9ACTN</name>
<dbReference type="SUPFAM" id="SSF47413">
    <property type="entry name" value="lambda repressor-like DNA-binding domains"/>
    <property type="match status" value="1"/>
</dbReference>
<dbReference type="PANTHER" id="PTHR35010:SF2">
    <property type="entry name" value="BLL4672 PROTEIN"/>
    <property type="match status" value="1"/>
</dbReference>
<feature type="region of interest" description="Disordered" evidence="1">
    <location>
        <begin position="1"/>
        <end position="20"/>
    </location>
</feature>
<evidence type="ECO:0000313" key="3">
    <source>
        <dbReference type="EMBL" id="GAA3708226.1"/>
    </source>
</evidence>
<dbReference type="EMBL" id="BAAAZP010000196">
    <property type="protein sequence ID" value="GAA3708226.1"/>
    <property type="molecule type" value="Genomic_DNA"/>
</dbReference>
<feature type="domain" description="HTH cro/C1-type" evidence="2">
    <location>
        <begin position="48"/>
        <end position="99"/>
    </location>
</feature>
<dbReference type="SMART" id="SM00530">
    <property type="entry name" value="HTH_XRE"/>
    <property type="match status" value="1"/>
</dbReference>